<dbReference type="Proteomes" id="UP000002774">
    <property type="component" value="Chromosome"/>
</dbReference>
<dbReference type="EMBL" id="CM001403">
    <property type="protein sequence ID" value="EHQ30360.1"/>
    <property type="molecule type" value="Genomic_DNA"/>
</dbReference>
<gene>
    <name evidence="1" type="ORF">Mucpa_6304</name>
</gene>
<keyword evidence="2" id="KW-1185">Reference proteome</keyword>
<accession>H1Y5T8</accession>
<evidence type="ECO:0000313" key="2">
    <source>
        <dbReference type="Proteomes" id="UP000002774"/>
    </source>
</evidence>
<name>H1Y5T8_9SPHI</name>
<dbReference type="AlphaFoldDB" id="H1Y5T8"/>
<dbReference type="HOGENOM" id="CLU_1765958_0_0_10"/>
<proteinExistence type="predicted"/>
<sequence length="147" mass="16983">MTCCHFATAQEIKIQPLKKVYHINHETAYCNVRNQSSLYNIYYRVGLEITKKELPIGETDDVYKLLPTKEIKITKFTKLKPKQMIGGRIEAECIGKESLYGISQIIRNGNLNDYDFRFKVVYGKDTSSVNKVMYSTSFKIAKKSLVR</sequence>
<dbReference type="STRING" id="714943.Mucpa_6304"/>
<reference evidence="1" key="1">
    <citation type="submission" date="2011-09" db="EMBL/GenBank/DDBJ databases">
        <title>The permanent draft genome of Mucilaginibacter paludis DSM 18603.</title>
        <authorList>
            <consortium name="US DOE Joint Genome Institute (JGI-PGF)"/>
            <person name="Lucas S."/>
            <person name="Han J."/>
            <person name="Lapidus A."/>
            <person name="Bruce D."/>
            <person name="Goodwin L."/>
            <person name="Pitluck S."/>
            <person name="Peters L."/>
            <person name="Kyrpides N."/>
            <person name="Mavromatis K."/>
            <person name="Ivanova N."/>
            <person name="Mikhailova N."/>
            <person name="Held B."/>
            <person name="Detter J.C."/>
            <person name="Tapia R."/>
            <person name="Han C."/>
            <person name="Land M."/>
            <person name="Hauser L."/>
            <person name="Markowitz V."/>
            <person name="Cheng J.-F."/>
            <person name="Hugenholtz P."/>
            <person name="Woyke T."/>
            <person name="Wu D."/>
            <person name="Tindall B."/>
            <person name="Brambilla E."/>
            <person name="Klenk H.-P."/>
            <person name="Eisen J.A."/>
        </authorList>
    </citation>
    <scope>NUCLEOTIDE SEQUENCE [LARGE SCALE GENOMIC DNA]</scope>
    <source>
        <strain evidence="1">DSM 18603</strain>
    </source>
</reference>
<protein>
    <submittedName>
        <fullName evidence="1">Uncharacterized protein</fullName>
    </submittedName>
</protein>
<organism evidence="1 2">
    <name type="scientific">Mucilaginibacter paludis DSM 18603</name>
    <dbReference type="NCBI Taxonomy" id="714943"/>
    <lineage>
        <taxon>Bacteria</taxon>
        <taxon>Pseudomonadati</taxon>
        <taxon>Bacteroidota</taxon>
        <taxon>Sphingobacteriia</taxon>
        <taxon>Sphingobacteriales</taxon>
        <taxon>Sphingobacteriaceae</taxon>
        <taxon>Mucilaginibacter</taxon>
    </lineage>
</organism>
<evidence type="ECO:0000313" key="1">
    <source>
        <dbReference type="EMBL" id="EHQ30360.1"/>
    </source>
</evidence>